<sequence length="57" mass="6610">MEGLNLTDTYSSSVHFQLWFGPKFCKNFVGVLLAGLRRLIWAIYHHKKSGFLSFFSL</sequence>
<evidence type="ECO:0000313" key="2">
    <source>
        <dbReference type="Proteomes" id="UP001062846"/>
    </source>
</evidence>
<accession>A0ACC0MS08</accession>
<comment type="caution">
    <text evidence="1">The sequence shown here is derived from an EMBL/GenBank/DDBJ whole genome shotgun (WGS) entry which is preliminary data.</text>
</comment>
<reference evidence="1" key="1">
    <citation type="submission" date="2022-02" db="EMBL/GenBank/DDBJ databases">
        <title>Plant Genome Project.</title>
        <authorList>
            <person name="Zhang R.-G."/>
        </authorList>
    </citation>
    <scope>NUCLEOTIDE SEQUENCE</scope>
    <source>
        <strain evidence="1">AT1</strain>
    </source>
</reference>
<dbReference type="Proteomes" id="UP001062846">
    <property type="component" value="Chromosome 8"/>
</dbReference>
<organism evidence="1 2">
    <name type="scientific">Rhododendron molle</name>
    <name type="common">Chinese azalea</name>
    <name type="synonym">Azalea mollis</name>
    <dbReference type="NCBI Taxonomy" id="49168"/>
    <lineage>
        <taxon>Eukaryota</taxon>
        <taxon>Viridiplantae</taxon>
        <taxon>Streptophyta</taxon>
        <taxon>Embryophyta</taxon>
        <taxon>Tracheophyta</taxon>
        <taxon>Spermatophyta</taxon>
        <taxon>Magnoliopsida</taxon>
        <taxon>eudicotyledons</taxon>
        <taxon>Gunneridae</taxon>
        <taxon>Pentapetalae</taxon>
        <taxon>asterids</taxon>
        <taxon>Ericales</taxon>
        <taxon>Ericaceae</taxon>
        <taxon>Ericoideae</taxon>
        <taxon>Rhodoreae</taxon>
        <taxon>Rhododendron</taxon>
    </lineage>
</organism>
<proteinExistence type="predicted"/>
<protein>
    <submittedName>
        <fullName evidence="1">Uncharacterized protein</fullName>
    </submittedName>
</protein>
<name>A0ACC0MS08_RHOML</name>
<evidence type="ECO:0000313" key="1">
    <source>
        <dbReference type="EMBL" id="KAI8543705.1"/>
    </source>
</evidence>
<dbReference type="EMBL" id="CM046395">
    <property type="protein sequence ID" value="KAI8543705.1"/>
    <property type="molecule type" value="Genomic_DNA"/>
</dbReference>
<gene>
    <name evidence="1" type="ORF">RHMOL_Rhmol08G0239500</name>
</gene>
<keyword evidence="2" id="KW-1185">Reference proteome</keyword>